<dbReference type="OrthoDB" id="6708713at2"/>
<dbReference type="Pfam" id="PF07290">
    <property type="entry name" value="YqiJ_OB"/>
    <property type="match status" value="1"/>
</dbReference>
<dbReference type="STRING" id="1324350.AOY20_11140"/>
<dbReference type="InterPro" id="IPR010840">
    <property type="entry name" value="YqiJ_OB"/>
</dbReference>
<feature type="transmembrane region" description="Helical" evidence="1">
    <location>
        <begin position="12"/>
        <end position="33"/>
    </location>
</feature>
<gene>
    <name evidence="3" type="ORF">AOY20_11140</name>
</gene>
<dbReference type="AlphaFoldDB" id="A0A0N9VXK3"/>
<reference evidence="3 4" key="1">
    <citation type="journal article" date="2015" name="Int. J. Syst. Evol. Microbiol.">
        <title>Acinetobacter equi sp. nov. isolated from horse faeces.</title>
        <authorList>
            <person name="Poppel M.T."/>
            <person name="Skiebe E."/>
            <person name="Laue M."/>
            <person name="Bergmann H."/>
            <person name="Ebersberger I."/>
            <person name="Garn T."/>
            <person name="Fruth A."/>
            <person name="Baumgardt S."/>
            <person name="Busse H.J."/>
            <person name="Wilharm G."/>
        </authorList>
    </citation>
    <scope>NUCLEOTIDE SEQUENCE [LARGE SCALE GENOMIC DNA]</scope>
    <source>
        <strain evidence="3 4">114</strain>
    </source>
</reference>
<evidence type="ECO:0000313" key="3">
    <source>
        <dbReference type="EMBL" id="ALH96040.1"/>
    </source>
</evidence>
<evidence type="ECO:0000259" key="2">
    <source>
        <dbReference type="Pfam" id="PF07290"/>
    </source>
</evidence>
<dbReference type="EMBL" id="CP012808">
    <property type="protein sequence ID" value="ALH96040.1"/>
    <property type="molecule type" value="Genomic_DNA"/>
</dbReference>
<organism evidence="3 4">
    <name type="scientific">Acinetobacter equi</name>
    <dbReference type="NCBI Taxonomy" id="1324350"/>
    <lineage>
        <taxon>Bacteria</taxon>
        <taxon>Pseudomonadati</taxon>
        <taxon>Pseudomonadota</taxon>
        <taxon>Gammaproteobacteria</taxon>
        <taxon>Moraxellales</taxon>
        <taxon>Moraxellaceae</taxon>
        <taxon>Acinetobacter</taxon>
    </lineage>
</organism>
<accession>A0A0N9VXK3</accession>
<keyword evidence="1" id="KW-1133">Transmembrane helix</keyword>
<name>A0A0N9VXK3_9GAMM</name>
<protein>
    <recommendedName>
        <fullName evidence="2">Inner membrane protein YqiJ OB-fold domain-containing protein</fullName>
    </recommendedName>
</protein>
<dbReference type="RefSeq" id="WP_054581928.1">
    <property type="nucleotide sequence ID" value="NZ_CP012808.1"/>
</dbReference>
<proteinExistence type="predicted"/>
<feature type="domain" description="Inner membrane protein YqiJ OB-fold" evidence="2">
    <location>
        <begin position="130"/>
        <end position="189"/>
    </location>
</feature>
<sequence>MQQFLLDSNLIPFHVSLIILILLSVVETIGYYFNIKPSSFFKSFFPHYLTSSPLINVKFSKLLIIIFLLLNFSVAGYVIEFIIFAKFHTFVPAYYIFIPVLIIAVFFTVFMIHCLDQVIKPKVKRKNFVLIGRLATISSGNARPGSSAQARVRDEFGQLHYIQVEPEFGELELHSQIILIKQQKSHYIAKRISKSNHLFQD</sequence>
<keyword evidence="4" id="KW-1185">Reference proteome</keyword>
<feature type="transmembrane region" description="Helical" evidence="1">
    <location>
        <begin position="62"/>
        <end position="87"/>
    </location>
</feature>
<evidence type="ECO:0000313" key="4">
    <source>
        <dbReference type="Proteomes" id="UP000064939"/>
    </source>
</evidence>
<evidence type="ECO:0000256" key="1">
    <source>
        <dbReference type="SAM" id="Phobius"/>
    </source>
</evidence>
<feature type="transmembrane region" description="Helical" evidence="1">
    <location>
        <begin position="93"/>
        <end position="115"/>
    </location>
</feature>
<dbReference type="Proteomes" id="UP000064939">
    <property type="component" value="Chromosome"/>
</dbReference>
<keyword evidence="1" id="KW-0812">Transmembrane</keyword>
<keyword evidence="1" id="KW-0472">Membrane</keyword>
<dbReference type="KEGG" id="aei:AOY20_11140"/>